<dbReference type="Pfam" id="PF19358">
    <property type="entry name" value="DUF5935"/>
    <property type="match status" value="1"/>
</dbReference>
<comment type="subcellular location">
    <subcellularLocation>
        <location evidence="1">Membrane</location>
        <topology evidence="1">Multi-pass membrane protein</topology>
    </subcellularLocation>
</comment>
<dbReference type="PANTHER" id="PTHR37422">
    <property type="entry name" value="TEICHURONIC ACID BIOSYNTHESIS PROTEIN TUAE"/>
    <property type="match status" value="1"/>
</dbReference>
<dbReference type="PANTHER" id="PTHR37422:SF23">
    <property type="entry name" value="TEICHURONIC ACID BIOSYNTHESIS PROTEIN TUAE"/>
    <property type="match status" value="1"/>
</dbReference>
<evidence type="ECO:0000256" key="5">
    <source>
        <dbReference type="SAM" id="Phobius"/>
    </source>
</evidence>
<evidence type="ECO:0000256" key="1">
    <source>
        <dbReference type="ARBA" id="ARBA00004141"/>
    </source>
</evidence>
<feature type="domain" description="DUF5935" evidence="7">
    <location>
        <begin position="1"/>
        <end position="183"/>
    </location>
</feature>
<dbReference type="InterPro" id="IPR017528">
    <property type="entry name" value="CHP03097O-antigen_lig-rel"/>
</dbReference>
<evidence type="ECO:0000256" key="3">
    <source>
        <dbReference type="ARBA" id="ARBA00022989"/>
    </source>
</evidence>
<dbReference type="Pfam" id="PF04932">
    <property type="entry name" value="Wzy_C"/>
    <property type="match status" value="1"/>
</dbReference>
<dbReference type="RefSeq" id="WP_256606207.1">
    <property type="nucleotide sequence ID" value="NZ_JANIBL010000014.1"/>
</dbReference>
<keyword evidence="8" id="KW-0436">Ligase</keyword>
<name>A0ABT1TQG6_9GAMM</name>
<keyword evidence="2 5" id="KW-0812">Transmembrane</keyword>
<feature type="transmembrane region" description="Helical" evidence="5">
    <location>
        <begin position="170"/>
        <end position="186"/>
    </location>
</feature>
<feature type="transmembrane region" description="Helical" evidence="5">
    <location>
        <begin position="359"/>
        <end position="376"/>
    </location>
</feature>
<dbReference type="InterPro" id="IPR007016">
    <property type="entry name" value="O-antigen_ligase-rel_domated"/>
</dbReference>
<reference evidence="8 9" key="1">
    <citation type="submission" date="2022-07" db="EMBL/GenBank/DDBJ databases">
        <title>Methylomonas rivi sp. nov., Methylomonas rosea sp. nov., Methylomonas aureus sp. nov. and Methylomonas subterranea sp. nov., four novel methanotrophs isolated from a freshwater creek and the deep terrestrial subsurface.</title>
        <authorList>
            <person name="Abin C."/>
            <person name="Sankaranarayanan K."/>
            <person name="Garner C."/>
            <person name="Sindelar R."/>
            <person name="Kotary K."/>
            <person name="Garner R."/>
            <person name="Barclay S."/>
            <person name="Lawson P."/>
            <person name="Krumholz L."/>
        </authorList>
    </citation>
    <scope>NUCLEOTIDE SEQUENCE [LARGE SCALE GENOMIC DNA]</scope>
    <source>
        <strain evidence="8 9">WSC-7</strain>
    </source>
</reference>
<feature type="transmembrane region" description="Helical" evidence="5">
    <location>
        <begin position="41"/>
        <end position="62"/>
    </location>
</feature>
<keyword evidence="3 5" id="KW-1133">Transmembrane helix</keyword>
<evidence type="ECO:0000313" key="8">
    <source>
        <dbReference type="EMBL" id="MCQ8117020.1"/>
    </source>
</evidence>
<organism evidence="8 9">
    <name type="scientific">Methylomonas rosea</name>
    <dbReference type="NCBI Taxonomy" id="2952227"/>
    <lineage>
        <taxon>Bacteria</taxon>
        <taxon>Pseudomonadati</taxon>
        <taxon>Pseudomonadota</taxon>
        <taxon>Gammaproteobacteria</taxon>
        <taxon>Methylococcales</taxon>
        <taxon>Methylococcaceae</taxon>
        <taxon>Methylomonas</taxon>
    </lineage>
</organism>
<evidence type="ECO:0000259" key="6">
    <source>
        <dbReference type="Pfam" id="PF04932"/>
    </source>
</evidence>
<feature type="transmembrane region" description="Helical" evidence="5">
    <location>
        <begin position="238"/>
        <end position="254"/>
    </location>
</feature>
<evidence type="ECO:0000259" key="7">
    <source>
        <dbReference type="Pfam" id="PF19358"/>
    </source>
</evidence>
<feature type="transmembrane region" description="Helical" evidence="5">
    <location>
        <begin position="74"/>
        <end position="91"/>
    </location>
</feature>
<evidence type="ECO:0000256" key="4">
    <source>
        <dbReference type="ARBA" id="ARBA00023136"/>
    </source>
</evidence>
<accession>A0ABT1TQG6</accession>
<dbReference type="GO" id="GO:0016874">
    <property type="term" value="F:ligase activity"/>
    <property type="evidence" value="ECO:0007669"/>
    <property type="project" value="UniProtKB-KW"/>
</dbReference>
<comment type="caution">
    <text evidence="8">The sequence shown here is derived from an EMBL/GenBank/DDBJ whole genome shotgun (WGS) entry which is preliminary data.</text>
</comment>
<dbReference type="EMBL" id="JANIBL010000014">
    <property type="protein sequence ID" value="MCQ8117020.1"/>
    <property type="molecule type" value="Genomic_DNA"/>
</dbReference>
<feature type="domain" description="O-antigen ligase-related" evidence="6">
    <location>
        <begin position="211"/>
        <end position="328"/>
    </location>
</feature>
<evidence type="ECO:0000256" key="2">
    <source>
        <dbReference type="ARBA" id="ARBA00022692"/>
    </source>
</evidence>
<proteinExistence type="predicted"/>
<dbReference type="InterPro" id="IPR045979">
    <property type="entry name" value="DUF5935"/>
</dbReference>
<keyword evidence="4 5" id="KW-0472">Membrane</keyword>
<gene>
    <name evidence="8" type="ORF">NP589_06265</name>
</gene>
<sequence length="430" mass="49528">MRDIVVLIFLLCCIVAAIKKPWWGVLSLAIFSYLNPHAYAWGAVRSLPVYYVLFLVVVVSTFNTKDKQPIPKDWRISTFITLWFYFIFTTTQAPLQDVSWSKFLFVSKIFVPFYFTWVLINTREKLYYLISTIGASIGVVAVKGGIFAILTGFGHRVYGPPSTQFEDNNLFAVAMLIAIPLLLIWEKELRKNWLKKGILLSIPVIYAASLSSWSRGALLTMIALTFTLISNSKRKHMMIPLVIGGTFFVIPYLPEEWFGRMHTLETYEEDLSAMSRIEAWTDGWNYALSHPFTGAGFDGWIYVTMRDWHSSYVEMLAEHGFIAFGLWISLILGSVFGLTSLSRQAKQVEGMEWVRHYSLMIRTSIICYMVGTAFLGLSYWDLIYHLVFISMLIKKFALQEFSEKARINEQQYKKNSKNNNLITNRINPIE</sequence>
<feature type="transmembrane region" description="Helical" evidence="5">
    <location>
        <begin position="103"/>
        <end position="120"/>
    </location>
</feature>
<keyword evidence="9" id="KW-1185">Reference proteome</keyword>
<protein>
    <submittedName>
        <fullName evidence="8">O-glycosylation ligase, exosortase A system-associated</fullName>
    </submittedName>
</protein>
<feature type="transmembrane region" description="Helical" evidence="5">
    <location>
        <begin position="127"/>
        <end position="150"/>
    </location>
</feature>
<feature type="transmembrane region" description="Helical" evidence="5">
    <location>
        <begin position="320"/>
        <end position="338"/>
    </location>
</feature>
<dbReference type="NCBIfam" id="TIGR03097">
    <property type="entry name" value="PEP_O_lig_1"/>
    <property type="match status" value="1"/>
</dbReference>
<dbReference type="Proteomes" id="UP001524570">
    <property type="component" value="Unassembled WGS sequence"/>
</dbReference>
<evidence type="ECO:0000313" key="9">
    <source>
        <dbReference type="Proteomes" id="UP001524570"/>
    </source>
</evidence>
<dbReference type="InterPro" id="IPR051533">
    <property type="entry name" value="WaaL-like"/>
</dbReference>